<dbReference type="RefSeq" id="WP_229661584.1">
    <property type="nucleotide sequence ID" value="NZ_BJNA01000026.1"/>
</dbReference>
<keyword evidence="1" id="KW-0812">Transmembrane</keyword>
<accession>A0A4Y3UK45</accession>
<protein>
    <submittedName>
        <fullName evidence="2">Uncharacterized protein</fullName>
    </submittedName>
</protein>
<feature type="transmembrane region" description="Helical" evidence="1">
    <location>
        <begin position="83"/>
        <end position="106"/>
    </location>
</feature>
<evidence type="ECO:0000313" key="2">
    <source>
        <dbReference type="EMBL" id="TQM95037.1"/>
    </source>
</evidence>
<keyword evidence="1" id="KW-1133">Transmembrane helix</keyword>
<proteinExistence type="predicted"/>
<dbReference type="Proteomes" id="UP000319804">
    <property type="component" value="Unassembled WGS sequence"/>
</dbReference>
<organism evidence="2 3">
    <name type="scientific">Microbacterium lacticum</name>
    <dbReference type="NCBI Taxonomy" id="33885"/>
    <lineage>
        <taxon>Bacteria</taxon>
        <taxon>Bacillati</taxon>
        <taxon>Actinomycetota</taxon>
        <taxon>Actinomycetes</taxon>
        <taxon>Micrococcales</taxon>
        <taxon>Microbacteriaceae</taxon>
        <taxon>Microbacterium</taxon>
    </lineage>
</organism>
<evidence type="ECO:0000313" key="3">
    <source>
        <dbReference type="Proteomes" id="UP000319804"/>
    </source>
</evidence>
<keyword evidence="3" id="KW-1185">Reference proteome</keyword>
<dbReference type="EMBL" id="VFPS01000004">
    <property type="protein sequence ID" value="TQM95037.1"/>
    <property type="molecule type" value="Genomic_DNA"/>
</dbReference>
<sequence>MSAADLSGADYSHLNRRDETVPDATAPYDPLRLCVFTTIALIACVAGPVAVLTFAAVAIAGYARARRAGLLRSRCKLGDTRNVLIYLWTVAVLAAAATPFWVLLWVRVLSPGSA</sequence>
<keyword evidence="1" id="KW-0472">Membrane</keyword>
<name>A0A4Y3UK45_9MICO</name>
<dbReference type="AlphaFoldDB" id="A0A4Y3UK45"/>
<evidence type="ECO:0000256" key="1">
    <source>
        <dbReference type="SAM" id="Phobius"/>
    </source>
</evidence>
<gene>
    <name evidence="2" type="ORF">FHX68_2371</name>
</gene>
<comment type="caution">
    <text evidence="2">The sequence shown here is derived from an EMBL/GenBank/DDBJ whole genome shotgun (WGS) entry which is preliminary data.</text>
</comment>
<feature type="transmembrane region" description="Helical" evidence="1">
    <location>
        <begin position="35"/>
        <end position="62"/>
    </location>
</feature>
<reference evidence="2 3" key="1">
    <citation type="submission" date="2019-06" db="EMBL/GenBank/DDBJ databases">
        <title>Sequencing the genomes of 1000 actinobacteria strains.</title>
        <authorList>
            <person name="Klenk H.-P."/>
        </authorList>
    </citation>
    <scope>NUCLEOTIDE SEQUENCE [LARGE SCALE GENOMIC DNA]</scope>
    <source>
        <strain evidence="2 3">DSM 20427</strain>
    </source>
</reference>